<dbReference type="Pfam" id="PF03176">
    <property type="entry name" value="MMPL"/>
    <property type="match status" value="2"/>
</dbReference>
<feature type="transmembrane region" description="Helical" evidence="6">
    <location>
        <begin position="559"/>
        <end position="581"/>
    </location>
</feature>
<gene>
    <name evidence="8" type="ORF">BW47_06155</name>
</gene>
<feature type="transmembrane region" description="Helical" evidence="6">
    <location>
        <begin position="534"/>
        <end position="552"/>
    </location>
</feature>
<evidence type="ECO:0000313" key="8">
    <source>
        <dbReference type="EMBL" id="APT74101.1"/>
    </source>
</evidence>
<feature type="transmembrane region" description="Helical" evidence="6">
    <location>
        <begin position="593"/>
        <end position="613"/>
    </location>
</feature>
<dbReference type="SUPFAM" id="SSF82866">
    <property type="entry name" value="Multidrug efflux transporter AcrB transmembrane domain"/>
    <property type="match status" value="2"/>
</dbReference>
<keyword evidence="4 6" id="KW-1133">Transmembrane helix</keyword>
<feature type="transmembrane region" description="Helical" evidence="6">
    <location>
        <begin position="182"/>
        <end position="202"/>
    </location>
</feature>
<feature type="transmembrane region" description="Helical" evidence="6">
    <location>
        <begin position="214"/>
        <end position="233"/>
    </location>
</feature>
<feature type="transmembrane region" description="Helical" evidence="6">
    <location>
        <begin position="239"/>
        <end position="263"/>
    </location>
</feature>
<feature type="transmembrane region" description="Helical" evidence="6">
    <location>
        <begin position="284"/>
        <end position="304"/>
    </location>
</feature>
<accession>A0ABM6GEY4</accession>
<dbReference type="RefSeq" id="WP_012057366.1">
    <property type="nucleotide sequence ID" value="NZ_CP007389.1"/>
</dbReference>
<evidence type="ECO:0000256" key="5">
    <source>
        <dbReference type="ARBA" id="ARBA00023136"/>
    </source>
</evidence>
<evidence type="ECO:0000313" key="9">
    <source>
        <dbReference type="Proteomes" id="UP000185490"/>
    </source>
</evidence>
<dbReference type="InterPro" id="IPR000731">
    <property type="entry name" value="SSD"/>
</dbReference>
<protein>
    <submittedName>
        <fullName evidence="8">RND transporter</fullName>
    </submittedName>
</protein>
<keyword evidence="3 6" id="KW-0812">Transmembrane</keyword>
<evidence type="ECO:0000256" key="4">
    <source>
        <dbReference type="ARBA" id="ARBA00022989"/>
    </source>
</evidence>
<dbReference type="InterPro" id="IPR050545">
    <property type="entry name" value="Mycobact_MmpL"/>
</dbReference>
<comment type="subcellular location">
    <subcellularLocation>
        <location evidence="1">Cell membrane</location>
        <topology evidence="1">Multi-pass membrane protein</topology>
    </subcellularLocation>
</comment>
<feature type="transmembrane region" description="Helical" evidence="6">
    <location>
        <begin position="12"/>
        <end position="32"/>
    </location>
</feature>
<feature type="transmembrane region" description="Helical" evidence="6">
    <location>
        <begin position="357"/>
        <end position="379"/>
    </location>
</feature>
<evidence type="ECO:0000256" key="2">
    <source>
        <dbReference type="ARBA" id="ARBA00022475"/>
    </source>
</evidence>
<dbReference type="Gene3D" id="1.20.1640.10">
    <property type="entry name" value="Multidrug efflux transporter AcrB transmembrane domain"/>
    <property type="match status" value="2"/>
</dbReference>
<keyword evidence="2" id="KW-1003">Cell membrane</keyword>
<evidence type="ECO:0000259" key="7">
    <source>
        <dbReference type="PROSITE" id="PS50156"/>
    </source>
</evidence>
<dbReference type="EMBL" id="CP007389">
    <property type="protein sequence ID" value="APT74101.1"/>
    <property type="molecule type" value="Genomic_DNA"/>
</dbReference>
<organism evidence="8 9">
    <name type="scientific">Thermosipho melanesiensis</name>
    <dbReference type="NCBI Taxonomy" id="46541"/>
    <lineage>
        <taxon>Bacteria</taxon>
        <taxon>Thermotogati</taxon>
        <taxon>Thermotogota</taxon>
        <taxon>Thermotogae</taxon>
        <taxon>Thermotogales</taxon>
        <taxon>Fervidobacteriaceae</taxon>
        <taxon>Thermosipho</taxon>
    </lineage>
</organism>
<dbReference type="PANTHER" id="PTHR33406">
    <property type="entry name" value="MEMBRANE PROTEIN MJ1562-RELATED"/>
    <property type="match status" value="1"/>
</dbReference>
<dbReference type="PROSITE" id="PS50156">
    <property type="entry name" value="SSD"/>
    <property type="match status" value="1"/>
</dbReference>
<evidence type="ECO:0000256" key="6">
    <source>
        <dbReference type="SAM" id="Phobius"/>
    </source>
</evidence>
<feature type="transmembrane region" description="Helical" evidence="6">
    <location>
        <begin position="634"/>
        <end position="655"/>
    </location>
</feature>
<feature type="transmembrane region" description="Helical" evidence="6">
    <location>
        <begin position="661"/>
        <end position="685"/>
    </location>
</feature>
<dbReference type="InterPro" id="IPR004869">
    <property type="entry name" value="MMPL_dom"/>
</dbReference>
<feature type="transmembrane region" description="Helical" evidence="6">
    <location>
        <begin position="316"/>
        <end position="336"/>
    </location>
</feature>
<sequence>MSKFYEKHAKKIIVLLVILNIAFFLGMLRIRFNTDFSLFRLENSKYEKILKELEKDFSTENQLNVLIEFDENPLSLDGIRKIKEYDKKLKSIDGIGKIISPVPDEIPFGFRKVNVENINEENFEIVKNFLEKLDIISQRYGKFYVIYYIFPTKRVVSKIDEVIDLPHYFAGSTYLQEKMYDYLLLIVFTLPPLAIVTIFLVFRWRLGGFRPTLFSVLPAGMGALWTLGIIGWTEREISILTILAPIFTIVMGSADGLHFVSHFMDNKENKDKFSALSETLKSTGFAMILTTITTVAGFLSLAIIDSESLAQMGKFSAIGVAFAGIATWVFLPVVLLKSDIGVKKEDSKISRTFRNMIGKRAVFITILIVVVFFPGVYFLDREFYMLDIFKDYTQVKKNSDVVQKVAGITVPVFGYFKTENLLSAEFANKVLDFEKGLKAISFYDIMKNINEKIFGQEGYPDNVVRVRFLLNLLPPIYDNFVNLKIFSGRVLIFPEEINSKVLNEIEKKAPEDIKITGAPYIMKEMNDVIVPQQIKSLLLAVFLVFLIVFVRLKNLKESFFAILPISLTLIVMFGFMGIFGIKLSIITATMGSIVVGVGIDYAIHFIESYNYYLRLLRDKKRAIEKSFDVTSKPILANALGLSIGLSVLLLSPLKIHEYLVGLMWVSMISSAIFSLTLLPTLLFVANLKKNGV</sequence>
<keyword evidence="5 6" id="KW-0472">Membrane</keyword>
<feature type="domain" description="SSD" evidence="7">
    <location>
        <begin position="213"/>
        <end position="337"/>
    </location>
</feature>
<keyword evidence="9" id="KW-1185">Reference proteome</keyword>
<proteinExistence type="predicted"/>
<name>A0ABM6GEY4_9BACT</name>
<evidence type="ECO:0000256" key="1">
    <source>
        <dbReference type="ARBA" id="ARBA00004651"/>
    </source>
</evidence>
<reference evidence="8 9" key="1">
    <citation type="submission" date="2014-02" db="EMBL/GenBank/DDBJ databases">
        <title>Diversity of Thermotogales isolates from hydrothermal vents.</title>
        <authorList>
            <person name="Haverkamp T.H.A."/>
            <person name="Lossouarn J."/>
            <person name="Geslin C."/>
            <person name="Nesbo C.L."/>
        </authorList>
    </citation>
    <scope>NUCLEOTIDE SEQUENCE [LARGE SCALE GENOMIC DNA]</scope>
    <source>
        <strain evidence="8 9">431</strain>
    </source>
</reference>
<dbReference type="Proteomes" id="UP000185490">
    <property type="component" value="Chromosome"/>
</dbReference>
<evidence type="ECO:0000256" key="3">
    <source>
        <dbReference type="ARBA" id="ARBA00022692"/>
    </source>
</evidence>
<dbReference type="PANTHER" id="PTHR33406:SF13">
    <property type="entry name" value="MEMBRANE PROTEIN YDFJ"/>
    <property type="match status" value="1"/>
</dbReference>